<gene>
    <name evidence="1" type="ORF">BUZ57_10555</name>
</gene>
<dbReference type="EMBL" id="QXVO01000041">
    <property type="protein sequence ID" value="RIO43563.1"/>
    <property type="molecule type" value="Genomic_DNA"/>
</dbReference>
<dbReference type="KEGG" id="shu:SHYC_04720"/>
<comment type="caution">
    <text evidence="1">The sequence shown here is derived from an EMBL/GenBank/DDBJ whole genome shotgun (WGS) entry which is preliminary data.</text>
</comment>
<sequence>MKLYHKWVLLLIASTCINLLSIKGFPLALGTLYLPILFKVVQMQMNLSDGLFDEKVNANVFIHNNQKGIIISVLCCTAITAALFVYLKDFYASLTGLFSYLIMFSPVTLAIGFILYILSAIAIVQAVKQKFASQ</sequence>
<organism evidence="1 2">
    <name type="scientific">Staphylococcus hyicus</name>
    <dbReference type="NCBI Taxonomy" id="1284"/>
    <lineage>
        <taxon>Bacteria</taxon>
        <taxon>Bacillati</taxon>
        <taxon>Bacillota</taxon>
        <taxon>Bacilli</taxon>
        <taxon>Bacillales</taxon>
        <taxon>Staphylococcaceae</taxon>
        <taxon>Staphylococcus</taxon>
    </lineage>
</organism>
<dbReference type="AlphaFoldDB" id="A0A0A8HPT4"/>
<dbReference type="RefSeq" id="WP_039644859.1">
    <property type="nucleotide sequence ID" value="NZ_CP008747.1"/>
</dbReference>
<protein>
    <submittedName>
        <fullName evidence="1">Uncharacterized protein</fullName>
    </submittedName>
</protein>
<accession>A0A0A8HPT4</accession>
<dbReference type="GeneID" id="41072770"/>
<evidence type="ECO:0000313" key="1">
    <source>
        <dbReference type="EMBL" id="RIO43563.1"/>
    </source>
</evidence>
<dbReference type="HOGENOM" id="CLU_1905453_0_0_9"/>
<reference evidence="1 2" key="1">
    <citation type="journal article" date="2016" name="Front. Microbiol.">
        <title>Comprehensive Phylogenetic Analysis of Bovine Non-aureus Staphylococci Species Based on Whole-Genome Sequencing.</title>
        <authorList>
            <person name="Naushad S."/>
            <person name="Barkema H.W."/>
            <person name="Luby C."/>
            <person name="Condas L.A."/>
            <person name="Nobrega D.B."/>
            <person name="Carson D.A."/>
            <person name="De Buck J."/>
        </authorList>
    </citation>
    <scope>NUCLEOTIDE SEQUENCE [LARGE SCALE GENOMIC DNA]</scope>
    <source>
        <strain evidence="1 2">SNUC 5959</strain>
    </source>
</reference>
<evidence type="ECO:0000313" key="2">
    <source>
        <dbReference type="Proteomes" id="UP000285625"/>
    </source>
</evidence>
<dbReference type="STRING" id="1284.SHYC_04720"/>
<dbReference type="Proteomes" id="UP000285625">
    <property type="component" value="Unassembled WGS sequence"/>
</dbReference>
<name>A0A0A8HPT4_STAHY</name>
<proteinExistence type="predicted"/>